<keyword evidence="2" id="KW-1185">Reference proteome</keyword>
<accession>A0A6M0RH04</accession>
<sequence>MESPRIIARTYRNKKGDEIQLPFDRTTGEVELYDRWWDSQVLTYLGIVQQSSTKRLPTPKPLPFGNPAKYQGRFTTTRVKGSSEGTGAYI</sequence>
<dbReference type="EMBL" id="QXHD01000004">
    <property type="protein sequence ID" value="NEZ55465.1"/>
    <property type="molecule type" value="Genomic_DNA"/>
</dbReference>
<dbReference type="AlphaFoldDB" id="A0A6M0RH04"/>
<evidence type="ECO:0000313" key="1">
    <source>
        <dbReference type="EMBL" id="NEZ55465.1"/>
    </source>
</evidence>
<comment type="caution">
    <text evidence="1">The sequence shown here is derived from an EMBL/GenBank/DDBJ whole genome shotgun (WGS) entry which is preliminary data.</text>
</comment>
<dbReference type="Proteomes" id="UP000481033">
    <property type="component" value="Unassembled WGS sequence"/>
</dbReference>
<proteinExistence type="predicted"/>
<protein>
    <submittedName>
        <fullName evidence="1">Uncharacterized protein</fullName>
    </submittedName>
</protein>
<gene>
    <name evidence="1" type="ORF">DXZ20_07195</name>
</gene>
<evidence type="ECO:0000313" key="2">
    <source>
        <dbReference type="Proteomes" id="UP000481033"/>
    </source>
</evidence>
<organism evidence="1 2">
    <name type="scientific">Adonisia turfae CCMR0081</name>
    <dbReference type="NCBI Taxonomy" id="2292702"/>
    <lineage>
        <taxon>Bacteria</taxon>
        <taxon>Bacillati</taxon>
        <taxon>Cyanobacteriota</taxon>
        <taxon>Adonisia</taxon>
        <taxon>Adonisia turfae</taxon>
    </lineage>
</organism>
<name>A0A6M0RH04_9CYAN</name>
<dbReference type="RefSeq" id="WP_250565662.1">
    <property type="nucleotide sequence ID" value="NZ_QXHD01000004.1"/>
</dbReference>
<reference evidence="1 2" key="1">
    <citation type="journal article" date="2020" name="Microb. Ecol.">
        <title>Ecogenomics of the Marine Benthic Filamentous Cyanobacterium Adonisia.</title>
        <authorList>
            <person name="Walter J.M."/>
            <person name="Coutinho F.H."/>
            <person name="Leomil L."/>
            <person name="Hargreaves P.I."/>
            <person name="Campeao M.E."/>
            <person name="Vieira V.V."/>
            <person name="Silva B.S."/>
            <person name="Fistarol G.O."/>
            <person name="Salomon P.S."/>
            <person name="Sawabe T."/>
            <person name="Mino S."/>
            <person name="Hosokawa M."/>
            <person name="Miyashita H."/>
            <person name="Maruyama F."/>
            <person name="van Verk M.C."/>
            <person name="Dutilh B.E."/>
            <person name="Thompson C.C."/>
            <person name="Thompson F.L."/>
        </authorList>
    </citation>
    <scope>NUCLEOTIDE SEQUENCE [LARGE SCALE GENOMIC DNA]</scope>
    <source>
        <strain evidence="1 2">CCMR0081</strain>
    </source>
</reference>